<dbReference type="OrthoDB" id="798376at2"/>
<protein>
    <submittedName>
        <fullName evidence="1">Uncharacterized protein</fullName>
    </submittedName>
</protein>
<keyword evidence="2" id="KW-1185">Reference proteome</keyword>
<dbReference type="RefSeq" id="WP_144250187.1">
    <property type="nucleotide sequence ID" value="NZ_VLPK01000004.1"/>
</dbReference>
<reference evidence="1 2" key="1">
    <citation type="submission" date="2019-07" db="EMBL/GenBank/DDBJ databases">
        <authorList>
            <person name="Huq M.A."/>
        </authorList>
    </citation>
    <scope>NUCLEOTIDE SEQUENCE [LARGE SCALE GENOMIC DNA]</scope>
    <source>
        <strain evidence="1 2">MAH-19</strain>
    </source>
</reference>
<dbReference type="Proteomes" id="UP000318733">
    <property type="component" value="Unassembled WGS sequence"/>
</dbReference>
<sequence length="85" mass="9710">MENKALLQNILDSEHFDGECGHYFIDIKRASNANHFLCITRLHPVIDHSIRRSQVILFEEDIPFFMEAITMLLSRYASGNLGAAC</sequence>
<accession>A0A556MG48</accession>
<dbReference type="Gene3D" id="3.10.450.700">
    <property type="match status" value="1"/>
</dbReference>
<dbReference type="AlphaFoldDB" id="A0A556MG48"/>
<evidence type="ECO:0000313" key="1">
    <source>
        <dbReference type="EMBL" id="TSJ38906.1"/>
    </source>
</evidence>
<name>A0A556MG48_9SPHI</name>
<comment type="caution">
    <text evidence="1">The sequence shown here is derived from an EMBL/GenBank/DDBJ whole genome shotgun (WGS) entry which is preliminary data.</text>
</comment>
<dbReference type="EMBL" id="VLPK01000004">
    <property type="protein sequence ID" value="TSJ38906.1"/>
    <property type="molecule type" value="Genomic_DNA"/>
</dbReference>
<evidence type="ECO:0000313" key="2">
    <source>
        <dbReference type="Proteomes" id="UP000318733"/>
    </source>
</evidence>
<gene>
    <name evidence="1" type="ORF">FO440_20625</name>
</gene>
<proteinExistence type="predicted"/>
<organism evidence="1 2">
    <name type="scientific">Mucilaginibacter corticis</name>
    <dbReference type="NCBI Taxonomy" id="2597670"/>
    <lineage>
        <taxon>Bacteria</taxon>
        <taxon>Pseudomonadati</taxon>
        <taxon>Bacteroidota</taxon>
        <taxon>Sphingobacteriia</taxon>
        <taxon>Sphingobacteriales</taxon>
        <taxon>Sphingobacteriaceae</taxon>
        <taxon>Mucilaginibacter</taxon>
    </lineage>
</organism>